<evidence type="ECO:0000313" key="3">
    <source>
        <dbReference type="Proteomes" id="UP001558613"/>
    </source>
</evidence>
<name>A0ABR3MKG6_9TELE</name>
<dbReference type="EMBL" id="JAYMGO010000012">
    <property type="protein sequence ID" value="KAL1264747.1"/>
    <property type="molecule type" value="Genomic_DNA"/>
</dbReference>
<proteinExistence type="predicted"/>
<protein>
    <submittedName>
        <fullName evidence="2">Uncharacterized protein</fullName>
    </submittedName>
</protein>
<gene>
    <name evidence="2" type="ORF">QQF64_005102</name>
</gene>
<dbReference type="Proteomes" id="UP001558613">
    <property type="component" value="Unassembled WGS sequence"/>
</dbReference>
<reference evidence="2 3" key="1">
    <citation type="submission" date="2023-09" db="EMBL/GenBank/DDBJ databases">
        <authorList>
            <person name="Wang M."/>
        </authorList>
    </citation>
    <scope>NUCLEOTIDE SEQUENCE [LARGE SCALE GENOMIC DNA]</scope>
    <source>
        <strain evidence="2">GT-2023</strain>
        <tissue evidence="2">Liver</tissue>
    </source>
</reference>
<evidence type="ECO:0000256" key="1">
    <source>
        <dbReference type="SAM" id="MobiDB-lite"/>
    </source>
</evidence>
<feature type="region of interest" description="Disordered" evidence="1">
    <location>
        <begin position="34"/>
        <end position="60"/>
    </location>
</feature>
<accession>A0ABR3MKG6</accession>
<organism evidence="2 3">
    <name type="scientific">Cirrhinus molitorella</name>
    <name type="common">mud carp</name>
    <dbReference type="NCBI Taxonomy" id="172907"/>
    <lineage>
        <taxon>Eukaryota</taxon>
        <taxon>Metazoa</taxon>
        <taxon>Chordata</taxon>
        <taxon>Craniata</taxon>
        <taxon>Vertebrata</taxon>
        <taxon>Euteleostomi</taxon>
        <taxon>Actinopterygii</taxon>
        <taxon>Neopterygii</taxon>
        <taxon>Teleostei</taxon>
        <taxon>Ostariophysi</taxon>
        <taxon>Cypriniformes</taxon>
        <taxon>Cyprinidae</taxon>
        <taxon>Labeoninae</taxon>
        <taxon>Labeonini</taxon>
        <taxon>Cirrhinus</taxon>
    </lineage>
</organism>
<evidence type="ECO:0000313" key="2">
    <source>
        <dbReference type="EMBL" id="KAL1264747.1"/>
    </source>
</evidence>
<comment type="caution">
    <text evidence="2">The sequence shown here is derived from an EMBL/GenBank/DDBJ whole genome shotgun (WGS) entry which is preliminary data.</text>
</comment>
<keyword evidence="3" id="KW-1185">Reference proteome</keyword>
<sequence>MITVEVFPDTGEDDEGPLARLCRMDGSIQNSTLYPPGLEPFPGAKNSRPTGSTLSEDDAHVGVALPIHGED</sequence>